<name>A0A133N034_CLOPF</name>
<dbReference type="Proteomes" id="UP000070646">
    <property type="component" value="Unassembled WGS sequence"/>
</dbReference>
<gene>
    <name evidence="2" type="ORF">HMPREF3222_02264</name>
</gene>
<proteinExistence type="predicted"/>
<dbReference type="AlphaFoldDB" id="A0A133N034"/>
<feature type="domain" description="HD" evidence="1">
    <location>
        <begin position="55"/>
        <end position="174"/>
    </location>
</feature>
<dbReference type="InterPro" id="IPR006674">
    <property type="entry name" value="HD_domain"/>
</dbReference>
<comment type="caution">
    <text evidence="2">The sequence shown here is derived from an EMBL/GenBank/DDBJ whole genome shotgun (WGS) entry which is preliminary data.</text>
</comment>
<protein>
    <submittedName>
        <fullName evidence="2">HDIG domain protein</fullName>
    </submittedName>
</protein>
<organism evidence="2 3">
    <name type="scientific">Clostridium perfringens</name>
    <dbReference type="NCBI Taxonomy" id="1502"/>
    <lineage>
        <taxon>Bacteria</taxon>
        <taxon>Bacillati</taxon>
        <taxon>Bacillota</taxon>
        <taxon>Clostridia</taxon>
        <taxon>Eubacteriales</taxon>
        <taxon>Clostridiaceae</taxon>
        <taxon>Clostridium</taxon>
    </lineage>
</organism>
<dbReference type="PATRIC" id="fig|1502.174.peg.2279"/>
<dbReference type="SUPFAM" id="SSF109604">
    <property type="entry name" value="HD-domain/PDEase-like"/>
    <property type="match status" value="1"/>
</dbReference>
<reference evidence="2 3" key="1">
    <citation type="submission" date="2016-01" db="EMBL/GenBank/DDBJ databases">
        <authorList>
            <person name="Oliw E.H."/>
        </authorList>
    </citation>
    <scope>NUCLEOTIDE SEQUENCE [LARGE SCALE GENOMIC DNA]</scope>
    <source>
        <strain evidence="2 3">MJR7757A</strain>
    </source>
</reference>
<sequence>MRIEGEYLKMSYRIKQFLWAISANFKELDYSYVRSILNDYEFSLFKRLKKGEQLHSIKVSKDCVNLAKSKGINSESKLRKISKLGLLHDIGKLYYPLNIMTKSFLVLGKKISKNRISKFQNIKPIYIYYNHGDKAFDYLREDDYDKEFVEAIRGHHSIKSSENILLCILKEADDMN</sequence>
<evidence type="ECO:0000259" key="1">
    <source>
        <dbReference type="Pfam" id="PF01966"/>
    </source>
</evidence>
<accession>A0A133N034</accession>
<evidence type="ECO:0000313" key="3">
    <source>
        <dbReference type="Proteomes" id="UP000070646"/>
    </source>
</evidence>
<dbReference type="Gene3D" id="1.10.3210.10">
    <property type="entry name" value="Hypothetical protein af1432"/>
    <property type="match status" value="1"/>
</dbReference>
<dbReference type="Pfam" id="PF01966">
    <property type="entry name" value="HD"/>
    <property type="match status" value="1"/>
</dbReference>
<dbReference type="EMBL" id="LRPU01000118">
    <property type="protein sequence ID" value="KXA09655.1"/>
    <property type="molecule type" value="Genomic_DNA"/>
</dbReference>
<evidence type="ECO:0000313" key="2">
    <source>
        <dbReference type="EMBL" id="KXA09655.1"/>
    </source>
</evidence>